<keyword evidence="1" id="KW-0675">Receptor</keyword>
<dbReference type="KEGG" id="pgs:CPT03_04655"/>
<dbReference type="EMBL" id="CP024091">
    <property type="protein sequence ID" value="ATP55807.1"/>
    <property type="molecule type" value="Genomic_DNA"/>
</dbReference>
<gene>
    <name evidence="1" type="ORF">CPT03_04655</name>
</gene>
<accession>A0A2D1U2G4</accession>
<proteinExistence type="predicted"/>
<dbReference type="Gene3D" id="2.60.40.1930">
    <property type="match status" value="1"/>
</dbReference>
<dbReference type="AlphaFoldDB" id="A0A2D1U2G4"/>
<keyword evidence="2" id="KW-1185">Reference proteome</keyword>
<name>A0A2D1U2G4_9SPHI</name>
<sequence>MKRSHAIFISVITIIFLAFIPRDDSPIEKIISSLESWVQTNPQEKVYLHTDRPYYLVGDTIWFKAYVTIGSKHQLSALSGALYVDLINEEDSVTKSLKLPLTAGMAKGDFVLDDSTSREGNYRIRAYTQWMRNTGSDYFYDQTFSIGNSVVNTVFANIIYEFSESDDNKKIKALIKFTDEKGAPYADKEVTYDLKEGYKIITSGQGKTNAYGQISVNLPLRNAATTQSTYLLTKLNPAKDIIVPKTFPIKPTTKQPDVQFFPEGGCLVNNVKSKLAFKAVGPDGLGMQIKGVIFDNEQNEVAKIESNHLGMGYFSFIPKAGNSYTARIRDSLNSEMIIKLPEQKTEGYVLSVYNSLESIDKQLQADSVLVRINTNQTTLQKGTQQISLIAQAGGTIYAAMDIQVNKTMTSIYIPVKDVPSGILQFTLFSSSGSPLNERIVFIQNNDQLQLKLDEIEKKAHHRRDKVVLQLDAKDAGGKPVVGNFSMSVISEDASPTDEVNERSIFSQLLLNSDIKGYIEKPNYYFHNPSQTTKSDLDILMLTQGYRRFLWSQILDVKQNKPSYKAEKLVNNITGVLTTFNNKPVVNGKVKLVNNKQGLILDTITDQNGRFKFGNLMILNGMQFSLQGRNEKNSKRLNIVVDNMTQPEVTSNLNIGDMNSDIPHLVKVSMENSRKQEQQLEKHAIQSRTQQLQEVKIRASKALGFGNKIKESQADEVFRPDSRMPCKTLRECIEEMKGSRVRFLMTADPECGSLWVPMYQKERFAVIIDDMSIAPCDYQSFFESNSSDVEKIYFSHESKAISIKLMSGVVGRGDGGNAVMAIYTKSGNFRKVQDPSVVTYKPKGYNAVKEFYSPRYDKPEKNDPLADLRTTIYWNPSIIVQKEGKTEISFFNSDQTGNYRVVLEGISSDGQIGRLSYKYSVN</sequence>
<dbReference type="Proteomes" id="UP000223749">
    <property type="component" value="Chromosome"/>
</dbReference>
<dbReference type="RefSeq" id="WP_099437752.1">
    <property type="nucleotide sequence ID" value="NZ_CP024091.1"/>
</dbReference>
<reference evidence="1 2" key="1">
    <citation type="submission" date="2017-10" db="EMBL/GenBank/DDBJ databases">
        <title>Whole genome of Pedobacter ginsengisoli T01R-27 isolated from tomato rhizosphere.</title>
        <authorList>
            <person name="Weon H.-Y."/>
            <person name="Lee S.A."/>
            <person name="Sang M.K."/>
            <person name="Song J."/>
        </authorList>
    </citation>
    <scope>NUCLEOTIDE SEQUENCE [LARGE SCALE GENOMIC DNA]</scope>
    <source>
        <strain evidence="1 2">T01R-27</strain>
    </source>
</reference>
<evidence type="ECO:0000313" key="1">
    <source>
        <dbReference type="EMBL" id="ATP55807.1"/>
    </source>
</evidence>
<protein>
    <submittedName>
        <fullName evidence="1">TonB-dependent receptor</fullName>
    </submittedName>
</protein>
<evidence type="ECO:0000313" key="2">
    <source>
        <dbReference type="Proteomes" id="UP000223749"/>
    </source>
</evidence>
<organism evidence="1 2">
    <name type="scientific">Pedobacter ginsengisoli</name>
    <dbReference type="NCBI Taxonomy" id="363852"/>
    <lineage>
        <taxon>Bacteria</taxon>
        <taxon>Pseudomonadati</taxon>
        <taxon>Bacteroidota</taxon>
        <taxon>Sphingobacteriia</taxon>
        <taxon>Sphingobacteriales</taxon>
        <taxon>Sphingobacteriaceae</taxon>
        <taxon>Pedobacter</taxon>
    </lineage>
</organism>
<dbReference type="OrthoDB" id="609485at2"/>